<dbReference type="GO" id="GO:0032259">
    <property type="term" value="P:methylation"/>
    <property type="evidence" value="ECO:0007669"/>
    <property type="project" value="UniProtKB-KW"/>
</dbReference>
<keyword evidence="3 7" id="KW-0489">Methyltransferase</keyword>
<dbReference type="PANTHER" id="PTHR30481:SF3">
    <property type="entry name" value="DNA ADENINE METHYLASE"/>
    <property type="match status" value="1"/>
</dbReference>
<keyword evidence="8" id="KW-1185">Reference proteome</keyword>
<evidence type="ECO:0000313" key="8">
    <source>
        <dbReference type="Proteomes" id="UP001349343"/>
    </source>
</evidence>
<reference evidence="7 8" key="1">
    <citation type="submission" date="2023-11" db="EMBL/GenBank/DDBJ databases">
        <authorList>
            <person name="Cook R."/>
            <person name="Crisci M."/>
            <person name="Pye H."/>
            <person name="Adriaenssens E."/>
            <person name="Santini J."/>
        </authorList>
    </citation>
    <scope>NUCLEOTIDE SEQUENCE [LARGE SCALE GENOMIC DNA]</scope>
    <source>
        <strain evidence="7">Lak_Megaphage_RVC_JS4_GC31</strain>
    </source>
</reference>
<accession>A0ABZ0Z232</accession>
<evidence type="ECO:0000256" key="5">
    <source>
        <dbReference type="ARBA" id="ARBA00022691"/>
    </source>
</evidence>
<name>A0ABZ0Z232_9CAUD</name>
<dbReference type="SUPFAM" id="SSF53335">
    <property type="entry name" value="S-adenosyl-L-methionine-dependent methyltransferases"/>
    <property type="match status" value="1"/>
</dbReference>
<comment type="catalytic activity">
    <reaction evidence="6">
        <text>a 2'-deoxyadenosine in DNA + S-adenosyl-L-methionine = an N(6)-methyl-2'-deoxyadenosine in DNA + S-adenosyl-L-homocysteine + H(+)</text>
        <dbReference type="Rhea" id="RHEA:15197"/>
        <dbReference type="Rhea" id="RHEA-COMP:12418"/>
        <dbReference type="Rhea" id="RHEA-COMP:12419"/>
        <dbReference type="ChEBI" id="CHEBI:15378"/>
        <dbReference type="ChEBI" id="CHEBI:57856"/>
        <dbReference type="ChEBI" id="CHEBI:59789"/>
        <dbReference type="ChEBI" id="CHEBI:90615"/>
        <dbReference type="ChEBI" id="CHEBI:90616"/>
        <dbReference type="EC" id="2.1.1.72"/>
    </reaction>
</comment>
<dbReference type="InterPro" id="IPR023095">
    <property type="entry name" value="Ade_MeTrfase_dom_2"/>
</dbReference>
<keyword evidence="4" id="KW-0808">Transferase</keyword>
<dbReference type="InterPro" id="IPR012327">
    <property type="entry name" value="MeTrfase_D12"/>
</dbReference>
<dbReference type="InterPro" id="IPR029063">
    <property type="entry name" value="SAM-dependent_MTases_sf"/>
</dbReference>
<dbReference type="Proteomes" id="UP001349343">
    <property type="component" value="Segment"/>
</dbReference>
<dbReference type="Gene3D" id="1.10.1020.10">
    <property type="entry name" value="Adenine-specific Methyltransferase, Domain 2"/>
    <property type="match status" value="1"/>
</dbReference>
<comment type="similarity">
    <text evidence="1">Belongs to the N(4)/N(6)-methyltransferase family.</text>
</comment>
<dbReference type="GO" id="GO:0008168">
    <property type="term" value="F:methyltransferase activity"/>
    <property type="evidence" value="ECO:0007669"/>
    <property type="project" value="UniProtKB-KW"/>
</dbReference>
<dbReference type="NCBIfam" id="TIGR00571">
    <property type="entry name" value="dam"/>
    <property type="match status" value="1"/>
</dbReference>
<dbReference type="InterPro" id="IPR002052">
    <property type="entry name" value="DNA_methylase_N6_adenine_CS"/>
</dbReference>
<dbReference type="Gene3D" id="3.40.50.150">
    <property type="entry name" value="Vaccinia Virus protein VP39"/>
    <property type="match status" value="1"/>
</dbReference>
<dbReference type="PANTHER" id="PTHR30481">
    <property type="entry name" value="DNA ADENINE METHYLASE"/>
    <property type="match status" value="1"/>
</dbReference>
<dbReference type="EMBL" id="OR769222">
    <property type="protein sequence ID" value="WQJ53211.1"/>
    <property type="molecule type" value="Genomic_DNA"/>
</dbReference>
<dbReference type="Pfam" id="PF02086">
    <property type="entry name" value="MethyltransfD12"/>
    <property type="match status" value="1"/>
</dbReference>
<evidence type="ECO:0000256" key="6">
    <source>
        <dbReference type="ARBA" id="ARBA00047942"/>
    </source>
</evidence>
<dbReference type="PROSITE" id="PS00092">
    <property type="entry name" value="N6_MTASE"/>
    <property type="match status" value="1"/>
</dbReference>
<dbReference type="PRINTS" id="PR00505">
    <property type="entry name" value="D12N6MTFRASE"/>
</dbReference>
<protein>
    <recommendedName>
        <fullName evidence="2">site-specific DNA-methyltransferase (adenine-specific)</fullName>
        <ecNumber evidence="2">2.1.1.72</ecNumber>
    </recommendedName>
</protein>
<evidence type="ECO:0000256" key="1">
    <source>
        <dbReference type="ARBA" id="ARBA00006594"/>
    </source>
</evidence>
<keyword evidence="5" id="KW-0949">S-adenosyl-L-methionine</keyword>
<organism evidence="7 8">
    <name type="scientific">phage Lak_Megaphage_RVC_JS4_GC31</name>
    <dbReference type="NCBI Taxonomy" id="3109228"/>
    <lineage>
        <taxon>Viruses</taxon>
        <taxon>Duplodnaviria</taxon>
        <taxon>Heunggongvirae</taxon>
        <taxon>Uroviricota</taxon>
        <taxon>Caudoviricetes</taxon>
        <taxon>Caudoviricetes code 15 clade</taxon>
    </lineage>
</organism>
<evidence type="ECO:0000256" key="3">
    <source>
        <dbReference type="ARBA" id="ARBA00022603"/>
    </source>
</evidence>
<dbReference type="PIRSF" id="PIRSF000398">
    <property type="entry name" value="M_m6A_EcoRV"/>
    <property type="match status" value="1"/>
</dbReference>
<proteinExistence type="inferred from homology"/>
<sequence>MVEAKPFIKWVGGKTQLLTEINNNMPNDLHNIETYIEPFVGGGAVMFDIIPKMYGIKYVIINDLNFKLTNTYSVIKSQCDNLISLLSQYQDKYYSLSSDGKSEMFYAIRNEFNEVKSITEPSVQLAANFIFLNKTCFNGLYRENSKGEFNVPWNKSLTPCICDTENLKNVCAFLIQYDVKILTGTYDKVIDYVTDNTLVYLDPPYRPLNKTSAFTSYTKSGFNDDNQKELKNWCDAVVSKNGMFMLSNSDPKNTDLTDNFFDDLYSDYNIVRVTARRNINSKGTARGPVTEILIKSF</sequence>
<dbReference type="InterPro" id="IPR012263">
    <property type="entry name" value="M_m6A_EcoRV"/>
</dbReference>
<dbReference type="EC" id="2.1.1.72" evidence="2"/>
<evidence type="ECO:0000313" key="7">
    <source>
        <dbReference type="EMBL" id="WQJ53211.1"/>
    </source>
</evidence>
<evidence type="ECO:0000256" key="4">
    <source>
        <dbReference type="ARBA" id="ARBA00022679"/>
    </source>
</evidence>
<evidence type="ECO:0000256" key="2">
    <source>
        <dbReference type="ARBA" id="ARBA00011900"/>
    </source>
</evidence>